<accession>A0A0K1ERA7</accession>
<dbReference type="Proteomes" id="UP000067626">
    <property type="component" value="Chromosome"/>
</dbReference>
<keyword evidence="4" id="KW-1185">Reference proteome</keyword>
<dbReference type="OrthoDB" id="5507641at2"/>
<feature type="domain" description="FecR protein" evidence="2">
    <location>
        <begin position="164"/>
        <end position="223"/>
    </location>
</feature>
<dbReference type="KEGG" id="ccro:CMC5_073660"/>
<dbReference type="InterPro" id="IPR006860">
    <property type="entry name" value="FecR"/>
</dbReference>
<organism evidence="3 4">
    <name type="scientific">Chondromyces crocatus</name>
    <dbReference type="NCBI Taxonomy" id="52"/>
    <lineage>
        <taxon>Bacteria</taxon>
        <taxon>Pseudomonadati</taxon>
        <taxon>Myxococcota</taxon>
        <taxon>Polyangia</taxon>
        <taxon>Polyangiales</taxon>
        <taxon>Polyangiaceae</taxon>
        <taxon>Chondromyces</taxon>
    </lineage>
</organism>
<feature type="compositionally biased region" description="Basic and acidic residues" evidence="1">
    <location>
        <begin position="1"/>
        <end position="19"/>
    </location>
</feature>
<evidence type="ECO:0000256" key="1">
    <source>
        <dbReference type="SAM" id="MobiDB-lite"/>
    </source>
</evidence>
<protein>
    <recommendedName>
        <fullName evidence="2">FecR protein domain-containing protein</fullName>
    </recommendedName>
</protein>
<feature type="region of interest" description="Disordered" evidence="1">
    <location>
        <begin position="304"/>
        <end position="349"/>
    </location>
</feature>
<evidence type="ECO:0000313" key="3">
    <source>
        <dbReference type="EMBL" id="AKT43138.1"/>
    </source>
</evidence>
<evidence type="ECO:0000259" key="2">
    <source>
        <dbReference type="Pfam" id="PF04773"/>
    </source>
</evidence>
<name>A0A0K1ERA7_CHOCO</name>
<dbReference type="Gene3D" id="2.60.120.1440">
    <property type="match status" value="1"/>
</dbReference>
<dbReference type="Pfam" id="PF04773">
    <property type="entry name" value="FecR"/>
    <property type="match status" value="1"/>
</dbReference>
<feature type="region of interest" description="Disordered" evidence="1">
    <location>
        <begin position="1"/>
        <end position="26"/>
    </location>
</feature>
<dbReference type="RefSeq" id="WP_050434660.1">
    <property type="nucleotide sequence ID" value="NZ_CP012159.1"/>
</dbReference>
<dbReference type="STRING" id="52.CMC5_073660"/>
<sequence length="431" mass="44874">MTGGRRFERAREHLEDELRSAPVPEPDWDRMERALLARVNGERQGEDGSLMEHMPGKPHGLRRASRVLALVAVAAAAALGIQVATRRASPPVTEAAFDEPALAHVETGDGSPEDLDLSTLAPGTRVEALDAPLGLRHAGVVRWTLGRGGIAHVREAAGDPVRYVVALERGALRADVTPRGPASPPQEVFAVEVERARVTVRGTIFEVVRADDRIEVSVTRGVVDVGATSPGESAPVQLIAPSRGTFSFEGSPLRMHASASASHDPSFSEGARFAAPASSGSALSTSSAASSTSASASHRAGAASTALASVGERPSGPARSHAVPGGTEPLAQASAATGDAAPTPERVTLSRQQVQATLAACFASRTSAASASMQTSIRSTLRIALRLDGSVSGVRFDPPLKPELQTCAHFLFAARLAEREGEMAIPIVIEH</sequence>
<reference evidence="3 4" key="1">
    <citation type="submission" date="2015-07" db="EMBL/GenBank/DDBJ databases">
        <title>Genome analysis of myxobacterium Chondromyces crocatus Cm c5 reveals a high potential for natural compound synthesis and the genetic basis for the loss of fruiting body formation.</title>
        <authorList>
            <person name="Zaburannyi N."/>
            <person name="Bunk B."/>
            <person name="Maier J."/>
            <person name="Overmann J."/>
            <person name="Mueller R."/>
        </authorList>
    </citation>
    <scope>NUCLEOTIDE SEQUENCE [LARGE SCALE GENOMIC DNA]</scope>
    <source>
        <strain evidence="3 4">Cm c5</strain>
    </source>
</reference>
<dbReference type="EMBL" id="CP012159">
    <property type="protein sequence ID" value="AKT43138.1"/>
    <property type="molecule type" value="Genomic_DNA"/>
</dbReference>
<gene>
    <name evidence="3" type="ORF">CMC5_073660</name>
</gene>
<dbReference type="AlphaFoldDB" id="A0A0K1ERA7"/>
<evidence type="ECO:0000313" key="4">
    <source>
        <dbReference type="Proteomes" id="UP000067626"/>
    </source>
</evidence>
<proteinExistence type="predicted"/>